<dbReference type="KEGG" id="smam:Mal15_10220"/>
<sequence length="130" mass="14387">MPPPTASQQRYFGIAIAAALLMLSWIGWRAIGSPLLSGGLVVAALGLAPVYYLFPASQPKLMALFHAITFPIRWTATIVVLGIVYYAVVTPVSIWFRLSGKSIRKSDPDARSNWRSIELPSEPESYFRTF</sequence>
<dbReference type="EMBL" id="CP036264">
    <property type="protein sequence ID" value="QEF96992.1"/>
    <property type="molecule type" value="Genomic_DNA"/>
</dbReference>
<feature type="transmembrane region" description="Helical" evidence="1">
    <location>
        <begin position="35"/>
        <end position="54"/>
    </location>
</feature>
<evidence type="ECO:0000313" key="3">
    <source>
        <dbReference type="Proteomes" id="UP000321353"/>
    </source>
</evidence>
<protein>
    <recommendedName>
        <fullName evidence="4">SxtJ</fullName>
    </recommendedName>
</protein>
<dbReference type="AlphaFoldDB" id="A0A5B9M784"/>
<reference evidence="2 3" key="1">
    <citation type="submission" date="2019-02" db="EMBL/GenBank/DDBJ databases">
        <title>Planctomycetal bacteria perform biofilm scaping via a novel small molecule.</title>
        <authorList>
            <person name="Jeske O."/>
            <person name="Boedeker C."/>
            <person name="Wiegand S."/>
            <person name="Breitling P."/>
            <person name="Kallscheuer N."/>
            <person name="Jogler M."/>
            <person name="Rohde M."/>
            <person name="Petersen J."/>
            <person name="Medema M.H."/>
            <person name="Surup F."/>
            <person name="Jogler C."/>
        </authorList>
    </citation>
    <scope>NUCLEOTIDE SEQUENCE [LARGE SCALE GENOMIC DNA]</scope>
    <source>
        <strain evidence="2 3">Mal15</strain>
    </source>
</reference>
<gene>
    <name evidence="2" type="ORF">Mal15_10220</name>
</gene>
<evidence type="ECO:0000256" key="1">
    <source>
        <dbReference type="SAM" id="Phobius"/>
    </source>
</evidence>
<feature type="transmembrane region" description="Helical" evidence="1">
    <location>
        <begin position="12"/>
        <end position="28"/>
    </location>
</feature>
<keyword evidence="1" id="KW-0812">Transmembrane</keyword>
<keyword evidence="1" id="KW-1133">Transmembrane helix</keyword>
<organism evidence="2 3">
    <name type="scientific">Stieleria maiorica</name>
    <dbReference type="NCBI Taxonomy" id="2795974"/>
    <lineage>
        <taxon>Bacteria</taxon>
        <taxon>Pseudomonadati</taxon>
        <taxon>Planctomycetota</taxon>
        <taxon>Planctomycetia</taxon>
        <taxon>Pirellulales</taxon>
        <taxon>Pirellulaceae</taxon>
        <taxon>Stieleria</taxon>
    </lineage>
</organism>
<feature type="transmembrane region" description="Helical" evidence="1">
    <location>
        <begin position="74"/>
        <end position="96"/>
    </location>
</feature>
<proteinExistence type="predicted"/>
<name>A0A5B9M784_9BACT</name>
<keyword evidence="1" id="KW-0472">Membrane</keyword>
<accession>A0A5B9M784</accession>
<evidence type="ECO:0000313" key="2">
    <source>
        <dbReference type="EMBL" id="QEF96992.1"/>
    </source>
</evidence>
<dbReference type="RefSeq" id="WP_147866726.1">
    <property type="nucleotide sequence ID" value="NZ_CP036264.1"/>
</dbReference>
<keyword evidence="3" id="KW-1185">Reference proteome</keyword>
<evidence type="ECO:0008006" key="4">
    <source>
        <dbReference type="Google" id="ProtNLM"/>
    </source>
</evidence>
<dbReference type="Proteomes" id="UP000321353">
    <property type="component" value="Chromosome"/>
</dbReference>